<organism evidence="1 2">
    <name type="scientific">Pelotomaculum isophthalicicum JI</name>
    <dbReference type="NCBI Taxonomy" id="947010"/>
    <lineage>
        <taxon>Bacteria</taxon>
        <taxon>Bacillati</taxon>
        <taxon>Bacillota</taxon>
        <taxon>Clostridia</taxon>
        <taxon>Eubacteriales</taxon>
        <taxon>Desulfotomaculaceae</taxon>
        <taxon>Pelotomaculum</taxon>
    </lineage>
</organism>
<dbReference type="Proteomes" id="UP001154312">
    <property type="component" value="Unassembled WGS sequence"/>
</dbReference>
<accession>A0A9X4JWU7</accession>
<protein>
    <submittedName>
        <fullName evidence="1">Uncharacterized protein</fullName>
    </submittedName>
</protein>
<evidence type="ECO:0000313" key="1">
    <source>
        <dbReference type="EMBL" id="MDF9410067.1"/>
    </source>
</evidence>
<dbReference type="RefSeq" id="WP_277445613.1">
    <property type="nucleotide sequence ID" value="NZ_JAKOAV010000068.1"/>
</dbReference>
<dbReference type="AlphaFoldDB" id="A0A9X4JWU7"/>
<sequence>MSRKIKFRKTHTYDAKIANIREINPELAQQIEEKREYFESCLITPPYRPATGLNVEALEGKITRPGWLTEYPKLYSFRVNKYARVIFWWTDDGICEYLFPFAKHYKKS</sequence>
<comment type="caution">
    <text evidence="1">The sequence shown here is derived from an EMBL/GenBank/DDBJ whole genome shotgun (WGS) entry which is preliminary data.</text>
</comment>
<name>A0A9X4JWU7_9FIRM</name>
<keyword evidence="2" id="KW-1185">Reference proteome</keyword>
<reference evidence="1" key="1">
    <citation type="submission" date="2022-02" db="EMBL/GenBank/DDBJ databases">
        <authorList>
            <person name="Leng L."/>
        </authorList>
    </citation>
    <scope>NUCLEOTIDE SEQUENCE</scope>
    <source>
        <strain evidence="1">JI</strain>
    </source>
</reference>
<gene>
    <name evidence="1" type="ORF">L7E55_17290</name>
</gene>
<dbReference type="EMBL" id="JAKOAV010000068">
    <property type="protein sequence ID" value="MDF9410067.1"/>
    <property type="molecule type" value="Genomic_DNA"/>
</dbReference>
<proteinExistence type="predicted"/>
<evidence type="ECO:0000313" key="2">
    <source>
        <dbReference type="Proteomes" id="UP001154312"/>
    </source>
</evidence>